<evidence type="ECO:0000256" key="2">
    <source>
        <dbReference type="ARBA" id="ARBA00022490"/>
    </source>
</evidence>
<dbReference type="EMBL" id="SPLM01000072">
    <property type="protein sequence ID" value="TMW63573.1"/>
    <property type="molecule type" value="Genomic_DNA"/>
</dbReference>
<dbReference type="SUPFAM" id="SSF47473">
    <property type="entry name" value="EF-hand"/>
    <property type="match status" value="1"/>
</dbReference>
<dbReference type="AlphaFoldDB" id="A0A8K1CIH6"/>
<dbReference type="Gene3D" id="1.10.238.10">
    <property type="entry name" value="EF-hand"/>
    <property type="match status" value="1"/>
</dbReference>
<dbReference type="PANTHER" id="PTHR12085:SF3">
    <property type="entry name" value="SERINE_THREONINE-PROTEIN PHOSPHATASE 2A REGULATORY SUBUNIT B'' SUBUNIT GAMMA"/>
    <property type="match status" value="1"/>
</dbReference>
<feature type="domain" description="EF-hand" evidence="4">
    <location>
        <begin position="266"/>
        <end position="301"/>
    </location>
</feature>
<comment type="caution">
    <text evidence="5">The sequence shown here is derived from an EMBL/GenBank/DDBJ whole genome shotgun (WGS) entry which is preliminary data.</text>
</comment>
<dbReference type="PANTHER" id="PTHR12085">
    <property type="entry name" value="SERINE/THREONINE-PROTEIN PHOSPHATASE 2A REGULATORY SUBUNIT B'' SUBUNIT GAMMA"/>
    <property type="match status" value="1"/>
</dbReference>
<dbReference type="GO" id="GO:0000226">
    <property type="term" value="P:microtubule cytoskeleton organization"/>
    <property type="evidence" value="ECO:0007669"/>
    <property type="project" value="TreeGrafter"/>
</dbReference>
<keyword evidence="3" id="KW-0106">Calcium</keyword>
<dbReference type="GO" id="GO:0005819">
    <property type="term" value="C:spindle"/>
    <property type="evidence" value="ECO:0007669"/>
    <property type="project" value="TreeGrafter"/>
</dbReference>
<dbReference type="PROSITE" id="PS00018">
    <property type="entry name" value="EF_HAND_1"/>
    <property type="match status" value="1"/>
</dbReference>
<evidence type="ECO:0000256" key="3">
    <source>
        <dbReference type="ARBA" id="ARBA00022837"/>
    </source>
</evidence>
<dbReference type="GO" id="GO:0005509">
    <property type="term" value="F:calcium ion binding"/>
    <property type="evidence" value="ECO:0007669"/>
    <property type="project" value="InterPro"/>
</dbReference>
<dbReference type="PROSITE" id="PS50222">
    <property type="entry name" value="EF_HAND_2"/>
    <property type="match status" value="1"/>
</dbReference>
<keyword evidence="6" id="KW-1185">Reference proteome</keyword>
<dbReference type="InterPro" id="IPR002048">
    <property type="entry name" value="EF_hand_dom"/>
</dbReference>
<reference evidence="5" key="1">
    <citation type="submission" date="2019-03" db="EMBL/GenBank/DDBJ databases">
        <title>Long read genome sequence of the mycoparasitic Pythium oligandrum ATCC 38472 isolated from sugarbeet rhizosphere.</title>
        <authorList>
            <person name="Gaulin E."/>
        </authorList>
    </citation>
    <scope>NUCLEOTIDE SEQUENCE</scope>
    <source>
        <strain evidence="5">ATCC 38472_TT</strain>
    </source>
</reference>
<accession>A0A8K1CIH6</accession>
<evidence type="ECO:0000259" key="4">
    <source>
        <dbReference type="PROSITE" id="PS50222"/>
    </source>
</evidence>
<dbReference type="InterPro" id="IPR018247">
    <property type="entry name" value="EF_Hand_1_Ca_BS"/>
</dbReference>
<dbReference type="OrthoDB" id="10265007at2759"/>
<gene>
    <name evidence="5" type="ORF">Poli38472_002514</name>
</gene>
<name>A0A8K1CIH6_PYTOL</name>
<dbReference type="InterPro" id="IPR039865">
    <property type="entry name" value="PPP2R3C"/>
</dbReference>
<organism evidence="5 6">
    <name type="scientific">Pythium oligandrum</name>
    <name type="common">Mycoparasitic fungus</name>
    <dbReference type="NCBI Taxonomy" id="41045"/>
    <lineage>
        <taxon>Eukaryota</taxon>
        <taxon>Sar</taxon>
        <taxon>Stramenopiles</taxon>
        <taxon>Oomycota</taxon>
        <taxon>Peronosporomycetes</taxon>
        <taxon>Pythiales</taxon>
        <taxon>Pythiaceae</taxon>
        <taxon>Pythium</taxon>
    </lineage>
</organism>
<dbReference type="GO" id="GO:0030865">
    <property type="term" value="P:cortical cytoskeleton organization"/>
    <property type="evidence" value="ECO:0007669"/>
    <property type="project" value="TreeGrafter"/>
</dbReference>
<dbReference type="GO" id="GO:0005737">
    <property type="term" value="C:cytoplasm"/>
    <property type="evidence" value="ECO:0007669"/>
    <property type="project" value="UniProtKB-SubCell"/>
</dbReference>
<protein>
    <recommendedName>
        <fullName evidence="4">EF-hand domain-containing protein</fullName>
    </recommendedName>
</protein>
<dbReference type="InterPro" id="IPR011992">
    <property type="entry name" value="EF-hand-dom_pair"/>
</dbReference>
<evidence type="ECO:0000313" key="5">
    <source>
        <dbReference type="EMBL" id="TMW63573.1"/>
    </source>
</evidence>
<sequence length="408" mass="46701">MLERRENYERIPRFFFPTPGRLAEDIASQSRVICKQQVGERLKDLLIEPLELQALTKAVSKYTVFPKLSHFQTRMLSKNVVKSGVVVIDELLEPHALLPISYDGFKQVRVEMYTNYTASSAVKAVLDPRTFLMFPRDEDDCVNGYTLLECIYQLQRSSIATKCLVEHEAVTIEGMVGELELSSIIREMIATATTLHLDLESDFRPFYELICTRMIVLRHDFKANGPPTQIPVDDLLACPAFLEFIQLMHPGLEGHFVKATNRFDPSAVQAIHRQYVQLDRNKNGMISSDELIDYGKKKAFNPIHQTPTHDLTRAFVNQVFAETTTHPPHGEIDFKAYVDFTLLMADKSSETALRYFWNLLDFQKQGFVDAFVLDVFLRDLVQKIREYGDDESITTTRLRVGSTGLMFA</sequence>
<keyword evidence="2" id="KW-0963">Cytoplasm</keyword>
<evidence type="ECO:0000313" key="6">
    <source>
        <dbReference type="Proteomes" id="UP000794436"/>
    </source>
</evidence>
<dbReference type="GO" id="GO:0035303">
    <property type="term" value="P:regulation of dephosphorylation"/>
    <property type="evidence" value="ECO:0007669"/>
    <property type="project" value="InterPro"/>
</dbReference>
<dbReference type="Proteomes" id="UP000794436">
    <property type="component" value="Unassembled WGS sequence"/>
</dbReference>
<proteinExistence type="predicted"/>
<evidence type="ECO:0000256" key="1">
    <source>
        <dbReference type="ARBA" id="ARBA00004496"/>
    </source>
</evidence>
<comment type="subcellular location">
    <subcellularLocation>
        <location evidence="1">Cytoplasm</location>
    </subcellularLocation>
</comment>